<feature type="binding site" evidence="1">
    <location>
        <position position="34"/>
    </location>
    <ligand>
        <name>Zn(2+)</name>
        <dbReference type="ChEBI" id="CHEBI:29105"/>
    </ligand>
</feature>
<dbReference type="Proteomes" id="UP000218165">
    <property type="component" value="Chromosome"/>
</dbReference>
<dbReference type="EMBL" id="CP023563">
    <property type="protein sequence ID" value="ATG53284.1"/>
    <property type="molecule type" value="Genomic_DNA"/>
</dbReference>
<evidence type="ECO:0000313" key="6">
    <source>
        <dbReference type="Proteomes" id="UP000218165"/>
    </source>
</evidence>
<dbReference type="InterPro" id="IPR048647">
    <property type="entry name" value="RlmA_N"/>
</dbReference>
<protein>
    <submittedName>
        <fullName evidence="5">Methyltransferase type 11</fullName>
    </submittedName>
</protein>
<dbReference type="Pfam" id="PF13649">
    <property type="entry name" value="Methyltransf_25"/>
    <property type="match status" value="1"/>
</dbReference>
<dbReference type="GO" id="GO:0032259">
    <property type="term" value="P:methylation"/>
    <property type="evidence" value="ECO:0007669"/>
    <property type="project" value="UniProtKB-KW"/>
</dbReference>
<feature type="binding site" evidence="1">
    <location>
        <position position="38"/>
    </location>
    <ligand>
        <name>Zn(2+)</name>
        <dbReference type="ChEBI" id="CHEBI:29105"/>
    </ligand>
</feature>
<gene>
    <name evidence="5" type="ORF">CFK38_14915</name>
</gene>
<sequence>MSRPAPAALTSWLEVLQCPHCHHRMRIDERTLRCPSGHSFDLARAGYVSLLTGAPATSGDDDAMARARDGFLATGAYAPLRDAIGDLAPRTTERVLDIGGGTGYYLAGLLEELPQAHGLGVDTSVRALRFAARAHERAAAAAWDVFTRFPLAEGSADLVLNVFAPRNPPEFARVLAPGGHLLVVRPAVDHLAELRAAVPGMVGLDPRKEERLHAVLDPLFTTEEVREVRFPLAVSGRAARDLVAMTPSARHVAPQALEELADGTVTVSVLASLHRRR</sequence>
<keyword evidence="1" id="KW-0479">Metal-binding</keyword>
<evidence type="ECO:0000256" key="1">
    <source>
        <dbReference type="PIRSR" id="PIRSR018249-1"/>
    </source>
</evidence>
<feature type="binding site" evidence="2">
    <location>
        <position position="77"/>
    </location>
    <ligand>
        <name>S-adenosyl-L-methionine</name>
        <dbReference type="ChEBI" id="CHEBI:59789"/>
    </ligand>
</feature>
<evidence type="ECO:0000259" key="4">
    <source>
        <dbReference type="Pfam" id="PF21302"/>
    </source>
</evidence>
<feature type="binding site" evidence="1">
    <location>
        <position position="21"/>
    </location>
    <ligand>
        <name>Zn(2+)</name>
        <dbReference type="ChEBI" id="CHEBI:29105"/>
    </ligand>
</feature>
<feature type="binding site" evidence="2">
    <location>
        <position position="190"/>
    </location>
    <ligand>
        <name>S-adenosyl-L-methionine</name>
        <dbReference type="ChEBI" id="CHEBI:59789"/>
    </ligand>
</feature>
<reference evidence="6" key="1">
    <citation type="submission" date="2017-09" db="EMBL/GenBank/DDBJ databases">
        <title>Brachybacterium sp. VM2412.</title>
        <authorList>
            <person name="Tak E.J."/>
            <person name="Bae J.-W."/>
        </authorList>
    </citation>
    <scope>NUCLEOTIDE SEQUENCE [LARGE SCALE GENOMIC DNA]</scope>
    <source>
        <strain evidence="6">VM2412</strain>
    </source>
</reference>
<dbReference type="KEGG" id="brz:CFK38_14915"/>
<evidence type="ECO:0000259" key="3">
    <source>
        <dbReference type="Pfam" id="PF13649"/>
    </source>
</evidence>
<dbReference type="CDD" id="cd02440">
    <property type="entry name" value="AdoMet_MTases"/>
    <property type="match status" value="1"/>
</dbReference>
<keyword evidence="5" id="KW-0489">Methyltransferase</keyword>
<feature type="binding site" evidence="2">
    <location>
        <begin position="102"/>
        <end position="103"/>
    </location>
    <ligand>
        <name>S-adenosyl-L-methionine</name>
        <dbReference type="ChEBI" id="CHEBI:59789"/>
    </ligand>
</feature>
<organism evidence="5 6">
    <name type="scientific">Brachybacterium vulturis</name>
    <dbReference type="NCBI Taxonomy" id="2017484"/>
    <lineage>
        <taxon>Bacteria</taxon>
        <taxon>Bacillati</taxon>
        <taxon>Actinomycetota</taxon>
        <taxon>Actinomycetes</taxon>
        <taxon>Micrococcales</taxon>
        <taxon>Dermabacteraceae</taxon>
        <taxon>Brachybacterium</taxon>
    </lineage>
</organism>
<dbReference type="RefSeq" id="WP_096804391.1">
    <property type="nucleotide sequence ID" value="NZ_CP023563.1"/>
</dbReference>
<keyword evidence="6" id="KW-1185">Reference proteome</keyword>
<feature type="domain" description="23S rRNA (guanine(745)-N(1))-methyltransferase N-terminal" evidence="4">
    <location>
        <begin position="16"/>
        <end position="51"/>
    </location>
</feature>
<dbReference type="InterPro" id="IPR041698">
    <property type="entry name" value="Methyltransf_25"/>
</dbReference>
<dbReference type="AlphaFoldDB" id="A0A291GT89"/>
<dbReference type="GO" id="GO:0046872">
    <property type="term" value="F:metal ion binding"/>
    <property type="evidence" value="ECO:0007669"/>
    <property type="project" value="UniProtKB-KW"/>
</dbReference>
<feature type="domain" description="Methyltransferase" evidence="3">
    <location>
        <begin position="95"/>
        <end position="179"/>
    </location>
</feature>
<keyword evidence="1" id="KW-0862">Zinc</keyword>
<name>A0A291GT89_9MICO</name>
<evidence type="ECO:0000256" key="2">
    <source>
        <dbReference type="PIRSR" id="PIRSR018249-2"/>
    </source>
</evidence>
<evidence type="ECO:0000313" key="5">
    <source>
        <dbReference type="EMBL" id="ATG53284.1"/>
    </source>
</evidence>
<dbReference type="Pfam" id="PF21302">
    <property type="entry name" value="Zn_ribbon_RlmA"/>
    <property type="match status" value="1"/>
</dbReference>
<keyword evidence="5" id="KW-0808">Transferase</keyword>
<accession>A0A291GT89</accession>
<dbReference type="GO" id="GO:0008168">
    <property type="term" value="F:methyltransferase activity"/>
    <property type="evidence" value="ECO:0007669"/>
    <property type="project" value="UniProtKB-KW"/>
</dbReference>
<proteinExistence type="predicted"/>
<dbReference type="InterPro" id="IPR016718">
    <property type="entry name" value="rRNA_m1G-MeTrfase_A_prd"/>
</dbReference>
<dbReference type="PIRSF" id="PIRSF018249">
    <property type="entry name" value="MyrA_prd"/>
    <property type="match status" value="1"/>
</dbReference>
<feature type="binding site" evidence="1">
    <location>
        <position position="18"/>
    </location>
    <ligand>
        <name>Zn(2+)</name>
        <dbReference type="ChEBI" id="CHEBI:29105"/>
    </ligand>
</feature>
<dbReference type="SUPFAM" id="SSF53335">
    <property type="entry name" value="S-adenosyl-L-methionine-dependent methyltransferases"/>
    <property type="match status" value="1"/>
</dbReference>
<dbReference type="Gene3D" id="3.40.50.150">
    <property type="entry name" value="Vaccinia Virus protein VP39"/>
    <property type="match status" value="1"/>
</dbReference>
<dbReference type="InterPro" id="IPR029063">
    <property type="entry name" value="SAM-dependent_MTases_sf"/>
</dbReference>
<keyword evidence="2" id="KW-0949">S-adenosyl-L-methionine</keyword>